<dbReference type="PANTHER" id="PTHR11351">
    <property type="entry name" value="ACYL-COA DESATURASE"/>
    <property type="match status" value="1"/>
</dbReference>
<keyword evidence="7" id="KW-0560">Oxidoreductase</keyword>
<name>A0A4U1C0N1_9SPHI</name>
<evidence type="ECO:0000256" key="6">
    <source>
        <dbReference type="ARBA" id="ARBA00022989"/>
    </source>
</evidence>
<feature type="transmembrane region" description="Helical" evidence="12">
    <location>
        <begin position="127"/>
        <end position="144"/>
    </location>
</feature>
<dbReference type="RefSeq" id="WP_136825575.1">
    <property type="nucleotide sequence ID" value="NZ_SWBP01000002.1"/>
</dbReference>
<evidence type="ECO:0000256" key="9">
    <source>
        <dbReference type="ARBA" id="ARBA00023098"/>
    </source>
</evidence>
<comment type="caution">
    <text evidence="14">The sequence shown here is derived from an EMBL/GenBank/DDBJ whole genome shotgun (WGS) entry which is preliminary data.</text>
</comment>
<keyword evidence="10 12" id="KW-0472">Membrane</keyword>
<dbReference type="CDD" id="cd03505">
    <property type="entry name" value="Delta9-FADS-like"/>
    <property type="match status" value="1"/>
</dbReference>
<evidence type="ECO:0000256" key="5">
    <source>
        <dbReference type="ARBA" id="ARBA00022832"/>
    </source>
</evidence>
<evidence type="ECO:0000256" key="4">
    <source>
        <dbReference type="ARBA" id="ARBA00022692"/>
    </source>
</evidence>
<gene>
    <name evidence="14" type="ORF">FA046_06495</name>
</gene>
<evidence type="ECO:0000259" key="13">
    <source>
        <dbReference type="Pfam" id="PF00487"/>
    </source>
</evidence>
<evidence type="ECO:0000256" key="2">
    <source>
        <dbReference type="ARBA" id="ARBA00008749"/>
    </source>
</evidence>
<evidence type="ECO:0000256" key="3">
    <source>
        <dbReference type="ARBA" id="ARBA00022516"/>
    </source>
</evidence>
<evidence type="ECO:0000256" key="8">
    <source>
        <dbReference type="ARBA" id="ARBA00023004"/>
    </source>
</evidence>
<feature type="transmembrane region" description="Helical" evidence="12">
    <location>
        <begin position="150"/>
        <end position="172"/>
    </location>
</feature>
<dbReference type="OrthoDB" id="9768289at2"/>
<feature type="transmembrane region" description="Helical" evidence="12">
    <location>
        <begin position="39"/>
        <end position="56"/>
    </location>
</feature>
<dbReference type="PANTHER" id="PTHR11351:SF31">
    <property type="entry name" value="DESATURASE 1, ISOFORM A-RELATED"/>
    <property type="match status" value="1"/>
</dbReference>
<organism evidence="14 15">
    <name type="scientific">Pedobacter cryophilus</name>
    <dbReference type="NCBI Taxonomy" id="2571271"/>
    <lineage>
        <taxon>Bacteria</taxon>
        <taxon>Pseudomonadati</taxon>
        <taxon>Bacteroidota</taxon>
        <taxon>Sphingobacteriia</taxon>
        <taxon>Sphingobacteriales</taxon>
        <taxon>Sphingobacteriaceae</taxon>
        <taxon>Pedobacter</taxon>
    </lineage>
</organism>
<evidence type="ECO:0000313" key="14">
    <source>
        <dbReference type="EMBL" id="TKB98761.1"/>
    </source>
</evidence>
<protein>
    <submittedName>
        <fullName evidence="14">Acyl-CoA desaturase</fullName>
    </submittedName>
</protein>
<keyword evidence="3" id="KW-0444">Lipid biosynthesis</keyword>
<dbReference type="GO" id="GO:0016020">
    <property type="term" value="C:membrane"/>
    <property type="evidence" value="ECO:0007669"/>
    <property type="project" value="UniProtKB-SubCell"/>
</dbReference>
<keyword evidence="5" id="KW-0276">Fatty acid metabolism</keyword>
<feature type="domain" description="Fatty acid desaturase" evidence="13">
    <location>
        <begin position="7"/>
        <end position="214"/>
    </location>
</feature>
<comment type="similarity">
    <text evidence="2">Belongs to the fatty acid desaturase type 2 family.</text>
</comment>
<keyword evidence="11" id="KW-0275">Fatty acid biosynthesis</keyword>
<dbReference type="GO" id="GO:0006633">
    <property type="term" value="P:fatty acid biosynthetic process"/>
    <property type="evidence" value="ECO:0007669"/>
    <property type="project" value="UniProtKB-KW"/>
</dbReference>
<evidence type="ECO:0000313" key="15">
    <source>
        <dbReference type="Proteomes" id="UP000308181"/>
    </source>
</evidence>
<dbReference type="EMBL" id="SWBP01000002">
    <property type="protein sequence ID" value="TKB98761.1"/>
    <property type="molecule type" value="Genomic_DNA"/>
</dbReference>
<dbReference type="Pfam" id="PF00487">
    <property type="entry name" value="FA_desaturase"/>
    <property type="match status" value="1"/>
</dbReference>
<keyword evidence="4 12" id="KW-0812">Transmembrane</keyword>
<evidence type="ECO:0000256" key="11">
    <source>
        <dbReference type="ARBA" id="ARBA00023160"/>
    </source>
</evidence>
<reference evidence="14 15" key="1">
    <citation type="submission" date="2019-04" db="EMBL/GenBank/DDBJ databases">
        <title>Pedobacter sp. AR-3-17 sp. nov., isolated from Arctic soil.</title>
        <authorList>
            <person name="Dahal R.H."/>
            <person name="Kim D.-U."/>
        </authorList>
    </citation>
    <scope>NUCLEOTIDE SEQUENCE [LARGE SCALE GENOMIC DNA]</scope>
    <source>
        <strain evidence="14 15">AR-3-17</strain>
    </source>
</reference>
<proteinExistence type="inferred from homology"/>
<evidence type="ECO:0000256" key="7">
    <source>
        <dbReference type="ARBA" id="ARBA00023002"/>
    </source>
</evidence>
<dbReference type="GO" id="GO:0016717">
    <property type="term" value="F:oxidoreductase activity, acting on paired donors, with oxidation of a pair of donors resulting in the reduction of molecular oxygen to two molecules of water"/>
    <property type="evidence" value="ECO:0007669"/>
    <property type="project" value="InterPro"/>
</dbReference>
<sequence length="261" mass="30623">MAFLIFFILHWYLSLFFQSVFHHRYAAHSQFTMSKGWEKFFFIGCFITQGSSYLSAKAYGLLHRLHHAHTDTELDPHSPSYSTNIGTLLLKTRNSYNDIFLGKTIVEEQYHKNLPDWNAFDKLAHNWIARVLWGATYVVIYYFIVTAWWMWLFLPVTFALGAIHGLAINWWAHKFGYRNFENEDTSKNILPLDILFWGEGYHNNHHQFPGRANYAVKWFEVDFGYTMVRLLNKIGIVQLKKPKKIIPALVPLSSKAQIIKA</sequence>
<evidence type="ECO:0000256" key="10">
    <source>
        <dbReference type="ARBA" id="ARBA00023136"/>
    </source>
</evidence>
<dbReference type="InterPro" id="IPR015876">
    <property type="entry name" value="Acyl-CoA_DS"/>
</dbReference>
<keyword evidence="9" id="KW-0443">Lipid metabolism</keyword>
<accession>A0A4U1C0N1</accession>
<keyword evidence="8" id="KW-0408">Iron</keyword>
<keyword evidence="6 12" id="KW-1133">Transmembrane helix</keyword>
<keyword evidence="15" id="KW-1185">Reference proteome</keyword>
<evidence type="ECO:0000256" key="12">
    <source>
        <dbReference type="SAM" id="Phobius"/>
    </source>
</evidence>
<dbReference type="InterPro" id="IPR005804">
    <property type="entry name" value="FA_desaturase_dom"/>
</dbReference>
<evidence type="ECO:0000256" key="1">
    <source>
        <dbReference type="ARBA" id="ARBA00004141"/>
    </source>
</evidence>
<dbReference type="AlphaFoldDB" id="A0A4U1C0N1"/>
<comment type="subcellular location">
    <subcellularLocation>
        <location evidence="1">Membrane</location>
        <topology evidence="1">Multi-pass membrane protein</topology>
    </subcellularLocation>
</comment>
<dbReference type="Proteomes" id="UP000308181">
    <property type="component" value="Unassembled WGS sequence"/>
</dbReference>